<keyword evidence="11" id="KW-1185">Reference proteome</keyword>
<evidence type="ECO:0000256" key="6">
    <source>
        <dbReference type="ARBA" id="ARBA00022927"/>
    </source>
</evidence>
<dbReference type="GO" id="GO:0044781">
    <property type="term" value="P:bacterial-type flagellum organization"/>
    <property type="evidence" value="ECO:0007669"/>
    <property type="project" value="UniProtKB-KW"/>
</dbReference>
<comment type="function">
    <text evidence="1">Needed for flagellar regrowth and assembly.</text>
</comment>
<gene>
    <name evidence="10" type="primary">yscL</name>
    <name evidence="10" type="ORF">Pla144_25770</name>
</gene>
<dbReference type="Proteomes" id="UP000318437">
    <property type="component" value="Unassembled WGS sequence"/>
</dbReference>
<evidence type="ECO:0000256" key="2">
    <source>
        <dbReference type="ARBA" id="ARBA00006602"/>
    </source>
</evidence>
<feature type="coiled-coil region" evidence="8">
    <location>
        <begin position="40"/>
        <end position="67"/>
    </location>
</feature>
<reference evidence="10 11" key="1">
    <citation type="submission" date="2019-02" db="EMBL/GenBank/DDBJ databases">
        <title>Deep-cultivation of Planctomycetes and their phenomic and genomic characterization uncovers novel biology.</title>
        <authorList>
            <person name="Wiegand S."/>
            <person name="Jogler M."/>
            <person name="Boedeker C."/>
            <person name="Pinto D."/>
            <person name="Vollmers J."/>
            <person name="Rivas-Marin E."/>
            <person name="Kohn T."/>
            <person name="Peeters S.H."/>
            <person name="Heuer A."/>
            <person name="Rast P."/>
            <person name="Oberbeckmann S."/>
            <person name="Bunk B."/>
            <person name="Jeske O."/>
            <person name="Meyerdierks A."/>
            <person name="Storesund J.E."/>
            <person name="Kallscheuer N."/>
            <person name="Luecker S."/>
            <person name="Lage O.M."/>
            <person name="Pohl T."/>
            <person name="Merkel B.J."/>
            <person name="Hornburger P."/>
            <person name="Mueller R.-W."/>
            <person name="Bruemmer F."/>
            <person name="Labrenz M."/>
            <person name="Spormann A.M."/>
            <person name="Op Den Camp H."/>
            <person name="Overmann J."/>
            <person name="Amann R."/>
            <person name="Jetten M.S.M."/>
            <person name="Mascher T."/>
            <person name="Medema M.H."/>
            <person name="Devos D.P."/>
            <person name="Kaster A.-K."/>
            <person name="Ovreas L."/>
            <person name="Rohde M."/>
            <person name="Galperin M.Y."/>
            <person name="Jogler C."/>
        </authorList>
    </citation>
    <scope>NUCLEOTIDE SEQUENCE [LARGE SCALE GENOMIC DNA]</scope>
    <source>
        <strain evidence="10 11">Pla144</strain>
    </source>
</reference>
<evidence type="ECO:0000256" key="1">
    <source>
        <dbReference type="ARBA" id="ARBA00003041"/>
    </source>
</evidence>
<comment type="similarity">
    <text evidence="2">Belongs to the FliH family.</text>
</comment>
<dbReference type="RefSeq" id="WP_146450957.1">
    <property type="nucleotide sequence ID" value="NZ_SJPS01000003.1"/>
</dbReference>
<dbReference type="EMBL" id="SJPS01000003">
    <property type="protein sequence ID" value="TWU27800.1"/>
    <property type="molecule type" value="Genomic_DNA"/>
</dbReference>
<evidence type="ECO:0000313" key="10">
    <source>
        <dbReference type="EMBL" id="TWU27800.1"/>
    </source>
</evidence>
<name>A0A5C6CT82_9BACT</name>
<dbReference type="PANTHER" id="PTHR34982">
    <property type="entry name" value="YOP PROTEINS TRANSLOCATION PROTEIN L"/>
    <property type="match status" value="1"/>
</dbReference>
<comment type="caution">
    <text evidence="10">The sequence shown here is derived from an EMBL/GenBank/DDBJ whole genome shotgun (WGS) entry which is preliminary data.</text>
</comment>
<evidence type="ECO:0000256" key="8">
    <source>
        <dbReference type="SAM" id="Coils"/>
    </source>
</evidence>
<dbReference type="InterPro" id="IPR051472">
    <property type="entry name" value="T3SS_Stator/FliH"/>
</dbReference>
<keyword evidence="4" id="KW-0813">Transport</keyword>
<dbReference type="GO" id="GO:0015031">
    <property type="term" value="P:protein transport"/>
    <property type="evidence" value="ECO:0007669"/>
    <property type="project" value="UniProtKB-KW"/>
</dbReference>
<dbReference type="Pfam" id="PF02108">
    <property type="entry name" value="FliH"/>
    <property type="match status" value="1"/>
</dbReference>
<dbReference type="PANTHER" id="PTHR34982:SF1">
    <property type="entry name" value="FLAGELLAR ASSEMBLY PROTEIN FLIH"/>
    <property type="match status" value="1"/>
</dbReference>
<dbReference type="InterPro" id="IPR018035">
    <property type="entry name" value="Flagellar_FliH/T3SS_HrpE"/>
</dbReference>
<organism evidence="10 11">
    <name type="scientific">Bythopirellula polymerisocia</name>
    <dbReference type="NCBI Taxonomy" id="2528003"/>
    <lineage>
        <taxon>Bacteria</taxon>
        <taxon>Pseudomonadati</taxon>
        <taxon>Planctomycetota</taxon>
        <taxon>Planctomycetia</taxon>
        <taxon>Pirellulales</taxon>
        <taxon>Lacipirellulaceae</taxon>
        <taxon>Bythopirellula</taxon>
    </lineage>
</organism>
<dbReference type="AlphaFoldDB" id="A0A5C6CT82"/>
<keyword evidence="6" id="KW-0653">Protein transport</keyword>
<evidence type="ECO:0000256" key="4">
    <source>
        <dbReference type="ARBA" id="ARBA00022448"/>
    </source>
</evidence>
<keyword evidence="7" id="KW-1006">Bacterial flagellum protein export</keyword>
<evidence type="ECO:0000256" key="7">
    <source>
        <dbReference type="ARBA" id="ARBA00023225"/>
    </source>
</evidence>
<accession>A0A5C6CT82</accession>
<keyword evidence="5" id="KW-1005">Bacterial flagellum biogenesis</keyword>
<evidence type="ECO:0000256" key="3">
    <source>
        <dbReference type="ARBA" id="ARBA00016507"/>
    </source>
</evidence>
<sequence length="221" mass="24370">MATIIKNDSQAFATGQPVREVAYDLTDFSGQAENYLDRVRAEATKIVQKAKQEAATVRAQAEAAGRQAAQEAIEQILDEKVAKQMRSLSPALQAAIGQIVDSRADWQHHWEGAIIDLACSIAARIVRREISNRPEIPLTWIRESLELAGNAAEITLHLNASDLNTLRNQVQRLTETMSPAAPARIVPNEEITAGGCRVETKFGVIDMQLETQLQRLAEEMT</sequence>
<keyword evidence="8" id="KW-0175">Coiled coil</keyword>
<feature type="domain" description="Flagellar assembly protein FliH/Type III secretion system HrpE" evidence="9">
    <location>
        <begin position="91"/>
        <end position="216"/>
    </location>
</feature>
<dbReference type="OrthoDB" id="9152601at2"/>
<evidence type="ECO:0000256" key="5">
    <source>
        <dbReference type="ARBA" id="ARBA00022795"/>
    </source>
</evidence>
<protein>
    <recommendedName>
        <fullName evidence="3">Flagellar assembly protein FliH</fullName>
    </recommendedName>
</protein>
<proteinExistence type="inferred from homology"/>
<dbReference type="GO" id="GO:0005829">
    <property type="term" value="C:cytosol"/>
    <property type="evidence" value="ECO:0007669"/>
    <property type="project" value="TreeGrafter"/>
</dbReference>
<evidence type="ECO:0000313" key="11">
    <source>
        <dbReference type="Proteomes" id="UP000318437"/>
    </source>
</evidence>
<evidence type="ECO:0000259" key="9">
    <source>
        <dbReference type="Pfam" id="PF02108"/>
    </source>
</evidence>